<sequence>MKYDFIVIGSGAIGSSISYELANREFLFVESAIQIEVILPLKQQEL</sequence>
<reference evidence="1 2" key="1">
    <citation type="submission" date="2019-07" db="EMBL/GenBank/DDBJ databases">
        <title>Genomic Encyclopedia of Type Strains, Phase I: the one thousand microbial genomes (KMG-I) project.</title>
        <authorList>
            <person name="Kyrpides N."/>
        </authorList>
    </citation>
    <scope>NUCLEOTIDE SEQUENCE [LARGE SCALE GENOMIC DNA]</scope>
    <source>
        <strain evidence="1 2">DSM 17909</strain>
    </source>
</reference>
<organism evidence="1 2">
    <name type="scientific">Xenorhabdus doucetiae</name>
    <dbReference type="NCBI Taxonomy" id="351671"/>
    <lineage>
        <taxon>Bacteria</taxon>
        <taxon>Pseudomonadati</taxon>
        <taxon>Pseudomonadota</taxon>
        <taxon>Gammaproteobacteria</taxon>
        <taxon>Enterobacterales</taxon>
        <taxon>Morganellaceae</taxon>
        <taxon>Xenorhabdus</taxon>
    </lineage>
</organism>
<comment type="caution">
    <text evidence="1">The sequence shown here is derived from an EMBL/GenBank/DDBJ whole genome shotgun (WGS) entry which is preliminary data.</text>
</comment>
<evidence type="ECO:0000313" key="2">
    <source>
        <dbReference type="Proteomes" id="UP000324170"/>
    </source>
</evidence>
<dbReference type="Gene3D" id="3.50.50.60">
    <property type="entry name" value="FAD/NAD(P)-binding domain"/>
    <property type="match status" value="1"/>
</dbReference>
<evidence type="ECO:0000313" key="1">
    <source>
        <dbReference type="EMBL" id="TYP07524.1"/>
    </source>
</evidence>
<protein>
    <recommendedName>
        <fullName evidence="3">FAD dependent oxidoreductase domain-containing protein</fullName>
    </recommendedName>
</protein>
<accession>A0ABY3NRX4</accession>
<gene>
    <name evidence="1" type="ORF">LY16_01657</name>
</gene>
<dbReference type="EMBL" id="VNHN01000022">
    <property type="protein sequence ID" value="TYP07524.1"/>
    <property type="molecule type" value="Genomic_DNA"/>
</dbReference>
<evidence type="ECO:0008006" key="3">
    <source>
        <dbReference type="Google" id="ProtNLM"/>
    </source>
</evidence>
<dbReference type="InterPro" id="IPR036188">
    <property type="entry name" value="FAD/NAD-bd_sf"/>
</dbReference>
<dbReference type="RefSeq" id="WP_231854417.1">
    <property type="nucleotide sequence ID" value="NZ_CAWMED010000001.1"/>
</dbReference>
<name>A0ABY3NRX4_9GAMM</name>
<keyword evidence="2" id="KW-1185">Reference proteome</keyword>
<proteinExistence type="predicted"/>
<dbReference type="Proteomes" id="UP000324170">
    <property type="component" value="Unassembled WGS sequence"/>
</dbReference>